<evidence type="ECO:0000313" key="1">
    <source>
        <dbReference type="EMBL" id="OYQ16780.1"/>
    </source>
</evidence>
<dbReference type="Proteomes" id="UP000216361">
    <property type="component" value="Unassembled WGS sequence"/>
</dbReference>
<name>A0A255XKH5_9PROT</name>
<reference evidence="1 2" key="1">
    <citation type="submission" date="2017-07" db="EMBL/GenBank/DDBJ databases">
        <title>Elstera cyanobacteriorum sp. nov., a novel bacterium isolated from cyanobacterial aggregates in a eutrophic lake.</title>
        <authorList>
            <person name="Cai H."/>
        </authorList>
    </citation>
    <scope>NUCLEOTIDE SEQUENCE [LARGE SCALE GENOMIC DNA]</scope>
    <source>
        <strain evidence="1 2">TH019</strain>
    </source>
</reference>
<proteinExistence type="predicted"/>
<protein>
    <submittedName>
        <fullName evidence="1">Uncharacterized protein</fullName>
    </submittedName>
</protein>
<comment type="caution">
    <text evidence="1">The sequence shown here is derived from an EMBL/GenBank/DDBJ whole genome shotgun (WGS) entry which is preliminary data.</text>
</comment>
<gene>
    <name evidence="1" type="ORF">CHR90_17530</name>
</gene>
<accession>A0A255XKH5</accession>
<sequence length="192" mass="20593">MTIRVRVGSPASQAEALLASLASQTLGQPVTVTALPDAPLSFGGAVDNRFPPVWTFAPVDEQPSRLTRRALWTGPDLPEGLKEALGGIPCTTATEAGDAWHLWAEAFAQADVILTDRVDLAALANGMLKPALLLGPTDRSDEIATLPFTLSATPQTLARCFAGYDRNATMPDLLNWKRQTFDRLHAAFRAEA</sequence>
<evidence type="ECO:0000313" key="2">
    <source>
        <dbReference type="Proteomes" id="UP000216361"/>
    </source>
</evidence>
<dbReference type="AlphaFoldDB" id="A0A255XKH5"/>
<keyword evidence="2" id="KW-1185">Reference proteome</keyword>
<dbReference type="EMBL" id="NOXS01000035">
    <property type="protein sequence ID" value="OYQ16780.1"/>
    <property type="molecule type" value="Genomic_DNA"/>
</dbReference>
<organism evidence="1 2">
    <name type="scientific">Elstera cyanobacteriorum</name>
    <dbReference type="NCBI Taxonomy" id="2022747"/>
    <lineage>
        <taxon>Bacteria</taxon>
        <taxon>Pseudomonadati</taxon>
        <taxon>Pseudomonadota</taxon>
        <taxon>Alphaproteobacteria</taxon>
        <taxon>Rhodospirillales</taxon>
        <taxon>Rhodospirillaceae</taxon>
        <taxon>Elstera</taxon>
    </lineage>
</organism>